<keyword evidence="2" id="KW-1185">Reference proteome</keyword>
<dbReference type="Proteomes" id="UP000516361">
    <property type="component" value="Chromosome"/>
</dbReference>
<name>A0A7G1G5L6_9BACT</name>
<evidence type="ECO:0000313" key="1">
    <source>
        <dbReference type="EMBL" id="BBE30334.1"/>
    </source>
</evidence>
<proteinExistence type="predicted"/>
<reference evidence="1 2" key="1">
    <citation type="submission" date="2018-06" db="EMBL/GenBank/DDBJ databases">
        <title>Genome sequencing of Oceanotoga sp. sy52.</title>
        <authorList>
            <person name="Mori K."/>
        </authorList>
    </citation>
    <scope>NUCLEOTIDE SEQUENCE [LARGE SCALE GENOMIC DNA]</scope>
    <source>
        <strain evidence="2">sy52</strain>
    </source>
</reference>
<dbReference type="EMBL" id="AP018712">
    <property type="protein sequence ID" value="BBE30334.1"/>
    <property type="molecule type" value="Genomic_DNA"/>
</dbReference>
<dbReference type="KEGG" id="ocy:OSSY52_04750"/>
<evidence type="ECO:0000313" key="2">
    <source>
        <dbReference type="Proteomes" id="UP000516361"/>
    </source>
</evidence>
<protein>
    <submittedName>
        <fullName evidence="1">Uncharacterized protein</fullName>
    </submittedName>
</protein>
<dbReference type="RefSeq" id="WP_190615446.1">
    <property type="nucleotide sequence ID" value="NZ_AP018712.1"/>
</dbReference>
<sequence>MKDAYFKIDSKTLKKIISETLKNKSPFLKLLFNSTTKLIFENDTIKINALMFKYYIKIKEKPYYLNGTYMFEHNLPLDKINTKSLPQNIKITSSMMAVYVPENLITKNIVLKNLTFDDDKIIVELTT</sequence>
<organism evidence="1 2">
    <name type="scientific">Tepiditoga spiralis</name>
    <dbReference type="NCBI Taxonomy" id="2108365"/>
    <lineage>
        <taxon>Bacteria</taxon>
        <taxon>Thermotogati</taxon>
        <taxon>Thermotogota</taxon>
        <taxon>Thermotogae</taxon>
        <taxon>Petrotogales</taxon>
        <taxon>Petrotogaceae</taxon>
        <taxon>Tepiditoga</taxon>
    </lineage>
</organism>
<dbReference type="AlphaFoldDB" id="A0A7G1G5L6"/>
<accession>A0A7G1G5L6</accession>
<gene>
    <name evidence="1" type="ORF">OSSY52_04750</name>
</gene>
<dbReference type="InParanoid" id="A0A7G1G5L6"/>